<evidence type="ECO:0000313" key="2">
    <source>
        <dbReference type="Proteomes" id="UP000429595"/>
    </source>
</evidence>
<evidence type="ECO:0000313" key="1">
    <source>
        <dbReference type="EMBL" id="KAB7706537.1"/>
    </source>
</evidence>
<name>A0A6I1FEV8_9BACI</name>
<gene>
    <name evidence="1" type="ORF">F9802_10070</name>
</gene>
<dbReference type="Proteomes" id="UP000429595">
    <property type="component" value="Unassembled WGS sequence"/>
</dbReference>
<sequence>MEAFLFEHKADFTKGEIICLKVLLRFCAKVAGVSNASISTLLKAAAGKWGPVSESTFHRMKRKAVKFGLLSVHATERKDQSQSSNLWVFNRWMDREKERNDIPQTVDEQAQTVWRKEKVVERLTPHKTSNLLKTNQPLKTRSDQSILAHVPEKFAAYAKGLWSDPFIIKESFRIVLLSTKYYFHYTADDREEIGLEALRILFKKIKSGKRINRVFGYYWGIVNRLLDEQHFEWLEGVGSECAGYHQNTVENDKEIVSKAS</sequence>
<protein>
    <recommendedName>
        <fullName evidence="3">Helix-turn-helix domain-containing protein</fullName>
    </recommendedName>
</protein>
<reference evidence="1 2" key="1">
    <citation type="submission" date="2019-10" db="EMBL/GenBank/DDBJ databases">
        <title>Bacillus aerolatum sp. nov., isolated from bioaerosol of sport playgrounds.</title>
        <authorList>
            <person name="Chen P."/>
            <person name="Zhang G."/>
        </authorList>
    </citation>
    <scope>NUCLEOTIDE SEQUENCE [LARGE SCALE GENOMIC DNA]</scope>
    <source>
        <strain evidence="1 2">CX253</strain>
    </source>
</reference>
<dbReference type="RefSeq" id="WP_152151521.1">
    <property type="nucleotide sequence ID" value="NZ_WEIO01000005.1"/>
</dbReference>
<dbReference type="EMBL" id="WEIO01000005">
    <property type="protein sequence ID" value="KAB7706537.1"/>
    <property type="molecule type" value="Genomic_DNA"/>
</dbReference>
<keyword evidence="2" id="KW-1185">Reference proteome</keyword>
<proteinExistence type="predicted"/>
<accession>A0A6I1FEV8</accession>
<dbReference type="AlphaFoldDB" id="A0A6I1FEV8"/>
<evidence type="ECO:0008006" key="3">
    <source>
        <dbReference type="Google" id="ProtNLM"/>
    </source>
</evidence>
<comment type="caution">
    <text evidence="1">The sequence shown here is derived from an EMBL/GenBank/DDBJ whole genome shotgun (WGS) entry which is preliminary data.</text>
</comment>
<organism evidence="1 2">
    <name type="scientific">Bacillus aerolatus</name>
    <dbReference type="NCBI Taxonomy" id="2653354"/>
    <lineage>
        <taxon>Bacteria</taxon>
        <taxon>Bacillati</taxon>
        <taxon>Bacillota</taxon>
        <taxon>Bacilli</taxon>
        <taxon>Bacillales</taxon>
        <taxon>Bacillaceae</taxon>
        <taxon>Bacillus</taxon>
    </lineage>
</organism>